<dbReference type="PROSITE" id="PS01039">
    <property type="entry name" value="SBP_BACTERIAL_3"/>
    <property type="match status" value="1"/>
</dbReference>
<sequence length="242" mass="26087">MKKLTLIAAAAAFSASAVAAQDVVRMGTEGAYPPFNFINDDNELEGFEIDLGNEMCERAGLTCEWVINDWDTIIPNLVAGNYDTIIAGMSITEARSEIISFTQNYKEPDPSRYAALIGTGDDVIDSGVIATQSNTVQAGFVAESDADLIEFPTPDETIAAVRAGEADAVLADGDFLRPIVEESSDLEFIGEPMHIGGGVGMGLRQSDNELRETFDAVITEMKEDGSLNELLIQWFGEDTPTF</sequence>
<accession>A0A7Z0I0P1</accession>
<proteinExistence type="inferred from homology"/>
<dbReference type="EMBL" id="JACBXS010000023">
    <property type="protein sequence ID" value="NYS25705.1"/>
    <property type="molecule type" value="Genomic_DNA"/>
</dbReference>
<comment type="similarity">
    <text evidence="2 4">Belongs to the bacterial solute-binding protein 3 family.</text>
</comment>
<feature type="domain" description="Solute-binding protein family 3/N-terminal" evidence="6">
    <location>
        <begin position="23"/>
        <end position="238"/>
    </location>
</feature>
<evidence type="ECO:0000259" key="6">
    <source>
        <dbReference type="SMART" id="SM00062"/>
    </source>
</evidence>
<evidence type="ECO:0000256" key="5">
    <source>
        <dbReference type="SAM" id="SignalP"/>
    </source>
</evidence>
<dbReference type="RefSeq" id="WP_179906501.1">
    <property type="nucleotide sequence ID" value="NZ_JACBXS010000023.1"/>
</dbReference>
<dbReference type="SMART" id="SM00062">
    <property type="entry name" value="PBPb"/>
    <property type="match status" value="1"/>
</dbReference>
<keyword evidence="9" id="KW-1185">Reference proteome</keyword>
<evidence type="ECO:0000256" key="3">
    <source>
        <dbReference type="ARBA" id="ARBA00022729"/>
    </source>
</evidence>
<feature type="domain" description="Ionotropic glutamate receptor C-terminal" evidence="7">
    <location>
        <begin position="23"/>
        <end position="237"/>
    </location>
</feature>
<dbReference type="AlphaFoldDB" id="A0A7Z0I0P1"/>
<feature type="chain" id="PRO_5030868016" evidence="5">
    <location>
        <begin position="20"/>
        <end position="242"/>
    </location>
</feature>
<organism evidence="8 9">
    <name type="scientific">Rhabdonatronobacter sediminivivens</name>
    <dbReference type="NCBI Taxonomy" id="2743469"/>
    <lineage>
        <taxon>Bacteria</taxon>
        <taxon>Pseudomonadati</taxon>
        <taxon>Pseudomonadota</taxon>
        <taxon>Alphaproteobacteria</taxon>
        <taxon>Rhodobacterales</taxon>
        <taxon>Paracoccaceae</taxon>
        <taxon>Rhabdonatronobacter</taxon>
    </lineage>
</organism>
<feature type="signal peptide" evidence="5">
    <location>
        <begin position="1"/>
        <end position="19"/>
    </location>
</feature>
<keyword evidence="3 5" id="KW-0732">Signal</keyword>
<dbReference type="InterPro" id="IPR001320">
    <property type="entry name" value="Iontro_rcpt_C"/>
</dbReference>
<dbReference type="PANTHER" id="PTHR35936">
    <property type="entry name" value="MEMBRANE-BOUND LYTIC MUREIN TRANSGLYCOSYLASE F"/>
    <property type="match status" value="1"/>
</dbReference>
<comment type="caution">
    <text evidence="8">The sequence shown here is derived from an EMBL/GenBank/DDBJ whole genome shotgun (WGS) entry which is preliminary data.</text>
</comment>
<evidence type="ECO:0000256" key="4">
    <source>
        <dbReference type="RuleBase" id="RU003744"/>
    </source>
</evidence>
<evidence type="ECO:0000259" key="7">
    <source>
        <dbReference type="SMART" id="SM00079"/>
    </source>
</evidence>
<dbReference type="Pfam" id="PF00497">
    <property type="entry name" value="SBP_bac_3"/>
    <property type="match status" value="1"/>
</dbReference>
<dbReference type="SUPFAM" id="SSF53850">
    <property type="entry name" value="Periplasmic binding protein-like II"/>
    <property type="match status" value="1"/>
</dbReference>
<dbReference type="Proteomes" id="UP000529417">
    <property type="component" value="Unassembled WGS sequence"/>
</dbReference>
<dbReference type="InterPro" id="IPR001638">
    <property type="entry name" value="Solute-binding_3/MltF_N"/>
</dbReference>
<dbReference type="SMART" id="SM00079">
    <property type="entry name" value="PBPe"/>
    <property type="match status" value="1"/>
</dbReference>
<evidence type="ECO:0000313" key="9">
    <source>
        <dbReference type="Proteomes" id="UP000529417"/>
    </source>
</evidence>
<dbReference type="GO" id="GO:0016020">
    <property type="term" value="C:membrane"/>
    <property type="evidence" value="ECO:0007669"/>
    <property type="project" value="InterPro"/>
</dbReference>
<dbReference type="GO" id="GO:0015276">
    <property type="term" value="F:ligand-gated monoatomic ion channel activity"/>
    <property type="evidence" value="ECO:0007669"/>
    <property type="project" value="InterPro"/>
</dbReference>
<evidence type="ECO:0000256" key="2">
    <source>
        <dbReference type="ARBA" id="ARBA00010333"/>
    </source>
</evidence>
<dbReference type="Gene3D" id="3.40.190.10">
    <property type="entry name" value="Periplasmic binding protein-like II"/>
    <property type="match status" value="2"/>
</dbReference>
<name>A0A7Z0I0P1_9RHOB</name>
<dbReference type="InterPro" id="IPR018313">
    <property type="entry name" value="SBP_3_CS"/>
</dbReference>
<dbReference type="PANTHER" id="PTHR35936:SF19">
    <property type="entry name" value="AMINO-ACID-BINDING PROTEIN YXEM-RELATED"/>
    <property type="match status" value="1"/>
</dbReference>
<evidence type="ECO:0000313" key="8">
    <source>
        <dbReference type="EMBL" id="NYS25705.1"/>
    </source>
</evidence>
<reference evidence="8 9" key="1">
    <citation type="journal article" date="2000" name="Arch. Microbiol.">
        <title>Rhodobaca bogoriensis gen. nov. and sp. nov., an alkaliphilic purple nonsulfur bacterium from African Rift Valley soda lakes.</title>
        <authorList>
            <person name="Milford A.D."/>
            <person name="Achenbach L.A."/>
            <person name="Jung D.O."/>
            <person name="Madigan M.T."/>
        </authorList>
    </citation>
    <scope>NUCLEOTIDE SEQUENCE [LARGE SCALE GENOMIC DNA]</scope>
    <source>
        <strain evidence="8 9">2376</strain>
    </source>
</reference>
<dbReference type="GO" id="GO:0030313">
    <property type="term" value="C:cell envelope"/>
    <property type="evidence" value="ECO:0007669"/>
    <property type="project" value="UniProtKB-SubCell"/>
</dbReference>
<evidence type="ECO:0000256" key="1">
    <source>
        <dbReference type="ARBA" id="ARBA00004196"/>
    </source>
</evidence>
<comment type="subcellular location">
    <subcellularLocation>
        <location evidence="1">Cell envelope</location>
    </subcellularLocation>
</comment>
<gene>
    <name evidence="8" type="ORF">HUK65_11950</name>
</gene>
<protein>
    <submittedName>
        <fullName evidence="8">Transporter substrate-binding domain-containing protein</fullName>
    </submittedName>
</protein>